<dbReference type="GO" id="GO:0006402">
    <property type="term" value="P:mRNA catabolic process"/>
    <property type="evidence" value="ECO:0007669"/>
    <property type="project" value="TreeGrafter"/>
</dbReference>
<sequence length="108" mass="12218">MKKAAASKRTALPRTIGYAKSFLKDFERLSRSGRYDMKKLKQVMLLLIANDAPLGPEWKDHALKGEWQGHRECHVGGDFLLIYRVEDIPAPSGGIFFTRAGTHSELFK</sequence>
<dbReference type="Proteomes" id="UP000027647">
    <property type="component" value="Unassembled WGS sequence"/>
</dbReference>
<evidence type="ECO:0000313" key="3">
    <source>
        <dbReference type="EMBL" id="KEO89097.1"/>
    </source>
</evidence>
<dbReference type="GO" id="GO:0004521">
    <property type="term" value="F:RNA endonuclease activity"/>
    <property type="evidence" value="ECO:0007669"/>
    <property type="project" value="TreeGrafter"/>
</dbReference>
<dbReference type="PANTHER" id="PTHR40588">
    <property type="entry name" value="MRNA INTERFERASE TOXIN YAFQ"/>
    <property type="match status" value="1"/>
</dbReference>
<comment type="caution">
    <text evidence="3">The sequence shown here is derived from an EMBL/GenBank/DDBJ whole genome shotgun (WGS) entry which is preliminary data.</text>
</comment>
<dbReference type="EMBL" id="JMIW01000006">
    <property type="protein sequence ID" value="KEO89097.1"/>
    <property type="molecule type" value="Genomic_DNA"/>
</dbReference>
<dbReference type="Pfam" id="PF15738">
    <property type="entry name" value="YafQ_toxin"/>
    <property type="match status" value="1"/>
</dbReference>
<keyword evidence="4" id="KW-1185">Reference proteome</keyword>
<protein>
    <submittedName>
        <fullName evidence="3">Translation repressor RelE</fullName>
    </submittedName>
</protein>
<dbReference type="NCBIfam" id="TIGR02385">
    <property type="entry name" value="RelE_StbE"/>
    <property type="match status" value="1"/>
</dbReference>
<dbReference type="STRING" id="1044.EH31_13750"/>
<dbReference type="eggNOG" id="COG3041">
    <property type="taxonomic scope" value="Bacteria"/>
</dbReference>
<dbReference type="OrthoDB" id="7030467at2"/>
<reference evidence="3 4" key="1">
    <citation type="submission" date="2014-04" db="EMBL/GenBank/DDBJ databases">
        <title>A comprehensive comparison of genomes of Erythrobacter spp. strains.</title>
        <authorList>
            <person name="Zheng Q."/>
        </authorList>
    </citation>
    <scope>NUCLEOTIDE SEQUENCE [LARGE SCALE GENOMIC DNA]</scope>
    <source>
        <strain evidence="3 4">DSM 6997</strain>
    </source>
</reference>
<evidence type="ECO:0000256" key="1">
    <source>
        <dbReference type="ARBA" id="ARBA00022649"/>
    </source>
</evidence>
<organism evidence="3 4">
    <name type="scientific">Erythrobacter longus</name>
    <dbReference type="NCBI Taxonomy" id="1044"/>
    <lineage>
        <taxon>Bacteria</taxon>
        <taxon>Pseudomonadati</taxon>
        <taxon>Pseudomonadota</taxon>
        <taxon>Alphaproteobacteria</taxon>
        <taxon>Sphingomonadales</taxon>
        <taxon>Erythrobacteraceae</taxon>
        <taxon>Erythrobacter/Porphyrobacter group</taxon>
        <taxon>Erythrobacter</taxon>
    </lineage>
</organism>
<dbReference type="InterPro" id="IPR007712">
    <property type="entry name" value="RelE/ParE_toxin"/>
</dbReference>
<dbReference type="RefSeq" id="WP_034960921.1">
    <property type="nucleotide sequence ID" value="NZ_JMIW01000006.1"/>
</dbReference>
<name>A0A074MU26_ERYLO</name>
<dbReference type="PIRSF" id="PIRSF006156">
    <property type="entry name" value="YafQ"/>
    <property type="match status" value="1"/>
</dbReference>
<gene>
    <name evidence="3" type="ORF">EH31_13750</name>
</gene>
<dbReference type="AlphaFoldDB" id="A0A074MU26"/>
<keyword evidence="1" id="KW-1277">Toxin-antitoxin system</keyword>
<dbReference type="InterPro" id="IPR004386">
    <property type="entry name" value="Toxin_YafQ-like"/>
</dbReference>
<evidence type="ECO:0000256" key="2">
    <source>
        <dbReference type="PIRSR" id="PIRSR006156-1"/>
    </source>
</evidence>
<dbReference type="Gene3D" id="3.30.2310.20">
    <property type="entry name" value="RelE-like"/>
    <property type="match status" value="1"/>
</dbReference>
<evidence type="ECO:0000313" key="4">
    <source>
        <dbReference type="Proteomes" id="UP000027647"/>
    </source>
</evidence>
<dbReference type="GO" id="GO:0006415">
    <property type="term" value="P:translational termination"/>
    <property type="evidence" value="ECO:0007669"/>
    <property type="project" value="TreeGrafter"/>
</dbReference>
<dbReference type="SUPFAM" id="SSF143011">
    <property type="entry name" value="RelE-like"/>
    <property type="match status" value="1"/>
</dbReference>
<proteinExistence type="predicted"/>
<dbReference type="InterPro" id="IPR035093">
    <property type="entry name" value="RelE/ParE_toxin_dom_sf"/>
</dbReference>
<accession>A0A074MU26</accession>
<feature type="active site" description="Proton donor" evidence="2">
    <location>
        <position position="103"/>
    </location>
</feature>
<dbReference type="PANTHER" id="PTHR40588:SF1">
    <property type="entry name" value="MRNA INTERFERASE TOXIN YAFQ"/>
    <property type="match status" value="1"/>
</dbReference>